<evidence type="ECO:0000313" key="9">
    <source>
        <dbReference type="Proteomes" id="UP000037179"/>
    </source>
</evidence>
<feature type="transmembrane region" description="Helical" evidence="7">
    <location>
        <begin position="487"/>
        <end position="509"/>
    </location>
</feature>
<protein>
    <submittedName>
        <fullName evidence="8">C4-dicarboxylate ABC transporter</fullName>
    </submittedName>
</protein>
<feature type="transmembrane region" description="Helical" evidence="7">
    <location>
        <begin position="195"/>
        <end position="214"/>
    </location>
</feature>
<evidence type="ECO:0000256" key="6">
    <source>
        <dbReference type="SAM" id="MobiDB-lite"/>
    </source>
</evidence>
<feature type="transmembrane region" description="Helical" evidence="7">
    <location>
        <begin position="290"/>
        <end position="311"/>
    </location>
</feature>
<feature type="transmembrane region" description="Helical" evidence="7">
    <location>
        <begin position="107"/>
        <end position="129"/>
    </location>
</feature>
<feature type="compositionally biased region" description="Basic and acidic residues" evidence="6">
    <location>
        <begin position="269"/>
        <end position="279"/>
    </location>
</feature>
<feature type="transmembrane region" description="Helical" evidence="7">
    <location>
        <begin position="401"/>
        <end position="421"/>
    </location>
</feature>
<keyword evidence="2" id="KW-1003">Cell membrane</keyword>
<comment type="caution">
    <text evidence="8">The sequence shown here is derived from an EMBL/GenBank/DDBJ whole genome shotgun (WGS) entry which is preliminary data.</text>
</comment>
<reference evidence="9" key="1">
    <citation type="submission" date="2015-07" db="EMBL/GenBank/DDBJ databases">
        <title>Nocardia seriolae U-1 whole genome shotgun sequence.</title>
        <authorList>
            <person name="Imajoh M."/>
            <person name="Fukumoto Y."/>
            <person name="Sukeda M."/>
            <person name="Yamane J."/>
            <person name="Yamasaki K."/>
            <person name="Shimizu M."/>
            <person name="Ohnishi K."/>
            <person name="Oshima S."/>
        </authorList>
    </citation>
    <scope>NUCLEOTIDE SEQUENCE [LARGE SCALE GENOMIC DNA]</scope>
    <source>
        <strain evidence="9">U-1</strain>
    </source>
</reference>
<dbReference type="AlphaFoldDB" id="A0A0B8NEU0"/>
<organism evidence="8 9">
    <name type="scientific">Nocardia seriolae</name>
    <dbReference type="NCBI Taxonomy" id="37332"/>
    <lineage>
        <taxon>Bacteria</taxon>
        <taxon>Bacillati</taxon>
        <taxon>Actinomycetota</taxon>
        <taxon>Actinomycetes</taxon>
        <taxon>Mycobacteriales</taxon>
        <taxon>Nocardiaceae</taxon>
        <taxon>Nocardia</taxon>
    </lineage>
</organism>
<dbReference type="PANTHER" id="PTHR43652:SF6">
    <property type="entry name" value="ARGININE REPRESSOR"/>
    <property type="match status" value="1"/>
</dbReference>
<feature type="transmembrane region" description="Helical" evidence="7">
    <location>
        <begin position="331"/>
        <end position="349"/>
    </location>
</feature>
<keyword evidence="4 7" id="KW-1133">Transmembrane helix</keyword>
<keyword evidence="9" id="KW-1185">Reference proteome</keyword>
<reference evidence="8 9" key="2">
    <citation type="journal article" date="2016" name="Genome Announc.">
        <title>Draft Genome Sequence of Erythromycin- and Oxytetracycline-Sensitive Nocardia seriolae Strain U-1 (NBRC 110359).</title>
        <authorList>
            <person name="Imajoh M."/>
            <person name="Sukeda M."/>
            <person name="Shimizu M."/>
            <person name="Yamane J."/>
            <person name="Ohnishi K."/>
            <person name="Oshima S."/>
        </authorList>
    </citation>
    <scope>NUCLEOTIDE SEQUENCE [LARGE SCALE GENOMIC DNA]</scope>
    <source>
        <strain evidence="8 9">U-1</strain>
    </source>
</reference>
<evidence type="ECO:0000313" key="8">
    <source>
        <dbReference type="EMBL" id="GAP32226.1"/>
    </source>
</evidence>
<feature type="transmembrane region" description="Helical" evidence="7">
    <location>
        <begin position="28"/>
        <end position="46"/>
    </location>
</feature>
<feature type="transmembrane region" description="Helical" evidence="7">
    <location>
        <begin position="234"/>
        <end position="252"/>
    </location>
</feature>
<evidence type="ECO:0000256" key="5">
    <source>
        <dbReference type="ARBA" id="ARBA00023136"/>
    </source>
</evidence>
<dbReference type="PANTHER" id="PTHR43652">
    <property type="entry name" value="BASIC AMINO ACID ANTIPORTER YFCC-RELATED"/>
    <property type="match status" value="1"/>
</dbReference>
<feature type="transmembrane region" description="Helical" evidence="7">
    <location>
        <begin position="361"/>
        <end position="381"/>
    </location>
</feature>
<sequence length="510" mass="53846">MSDVGTVEQPQTAPEPARHRKKWTFPSTYTILAGVTLAVWLAAFVIPPGAYDTDDKGHPIAGSYHRLTDAKGFGERVRDLFLAPVNGLYGIQDGKTGQVAPDVSGSLYGAAAVFLFVLAVGAFITVAFATGALDSGIGRLAFKLRNRSYLLIVGIMVVFAVAGTVEGFAEETLGFYALLVPLTLALGYDRMTAVGAIITGAGIGVLCSTVNPFATGTASSAAGIAIGDGIVLRLAMLVVLTVVTVAYVIWYARRVKADPEKSWSGWQPGDREVKADEHEPDPMTKRQVSVLWLVGLTFAFMIFSIIPWGTVIKGPDANPYKWELGWYFPELTALFLVGAIAVGLVGGLGEGKMSENIGKGFSDFVGAGFVIVLARGVTVIMNNTQITSTVLHALEGVVSGTSSAVFAVGVFLVNVPLAFLIPSTSGHATLAMPIMAPLADFAHVPRSLVVTGWQSASGWANLVTPTTAVVTGGIALAKVRYDRYVKFIVPLMAILFVLICVFLAIAAWIG</sequence>
<feature type="transmembrane region" description="Helical" evidence="7">
    <location>
        <begin position="173"/>
        <end position="188"/>
    </location>
</feature>
<feature type="region of interest" description="Disordered" evidence="6">
    <location>
        <begin position="260"/>
        <end position="279"/>
    </location>
</feature>
<evidence type="ECO:0000256" key="7">
    <source>
        <dbReference type="SAM" id="Phobius"/>
    </source>
</evidence>
<dbReference type="InterPro" id="IPR018385">
    <property type="entry name" value="C4_dicarb_anaerob_car-like"/>
</dbReference>
<evidence type="ECO:0000256" key="2">
    <source>
        <dbReference type="ARBA" id="ARBA00022475"/>
    </source>
</evidence>
<proteinExistence type="predicted"/>
<dbReference type="Proteomes" id="UP000037179">
    <property type="component" value="Unassembled WGS sequence"/>
</dbReference>
<evidence type="ECO:0000256" key="1">
    <source>
        <dbReference type="ARBA" id="ARBA00004651"/>
    </source>
</evidence>
<feature type="transmembrane region" description="Helical" evidence="7">
    <location>
        <begin position="149"/>
        <end position="167"/>
    </location>
</feature>
<name>A0A0B8NEU0_9NOCA</name>
<accession>A0A0B8NEU0</accession>
<dbReference type="Pfam" id="PF03606">
    <property type="entry name" value="DcuC"/>
    <property type="match status" value="1"/>
</dbReference>
<dbReference type="GO" id="GO:0005886">
    <property type="term" value="C:plasma membrane"/>
    <property type="evidence" value="ECO:0007669"/>
    <property type="project" value="UniProtKB-SubCell"/>
</dbReference>
<evidence type="ECO:0000256" key="4">
    <source>
        <dbReference type="ARBA" id="ARBA00022989"/>
    </source>
</evidence>
<dbReference type="EMBL" id="BBYQ01000147">
    <property type="protein sequence ID" value="GAP32226.1"/>
    <property type="molecule type" value="Genomic_DNA"/>
</dbReference>
<comment type="subcellular location">
    <subcellularLocation>
        <location evidence="1">Cell membrane</location>
        <topology evidence="1">Multi-pass membrane protein</topology>
    </subcellularLocation>
</comment>
<dbReference type="InterPro" id="IPR051679">
    <property type="entry name" value="DASS-Related_Transporters"/>
</dbReference>
<keyword evidence="5 7" id="KW-0472">Membrane</keyword>
<evidence type="ECO:0000256" key="3">
    <source>
        <dbReference type="ARBA" id="ARBA00022692"/>
    </source>
</evidence>
<keyword evidence="3 7" id="KW-0812">Transmembrane</keyword>
<dbReference type="RefSeq" id="WP_033090639.1">
    <property type="nucleotide sequence ID" value="NZ_AP017900.1"/>
</dbReference>
<gene>
    <name evidence="8" type="ORF">NSK11_contig00147-0007</name>
</gene>
<dbReference type="GeneID" id="93372997"/>